<evidence type="ECO:0000313" key="3">
    <source>
        <dbReference type="EMBL" id="CAM06596.1"/>
    </source>
</evidence>
<organism evidence="3">
    <name type="scientific">Leishmania braziliensis</name>
    <dbReference type="NCBI Taxonomy" id="5660"/>
    <lineage>
        <taxon>Eukaryota</taxon>
        <taxon>Discoba</taxon>
        <taxon>Euglenozoa</taxon>
        <taxon>Kinetoplastea</taxon>
        <taxon>Metakinetoplastina</taxon>
        <taxon>Trypanosomatida</taxon>
        <taxon>Trypanosomatidae</taxon>
        <taxon>Leishmaniinae</taxon>
        <taxon>Leishmania</taxon>
        <taxon>Leishmania braziliensis species complex</taxon>
    </lineage>
</organism>
<accession>A4Q906</accession>
<dbReference type="GO" id="GO:0006006">
    <property type="term" value="P:glucose metabolic process"/>
    <property type="evidence" value="ECO:0007669"/>
    <property type="project" value="InterPro"/>
</dbReference>
<protein>
    <submittedName>
        <fullName evidence="3">Glucose-6-phosphate dehydrogenase-like protein</fullName>
    </submittedName>
</protein>
<feature type="non-terminal residue" evidence="3">
    <location>
        <position position="1"/>
    </location>
</feature>
<evidence type="ECO:0000259" key="2">
    <source>
        <dbReference type="Pfam" id="PF00479"/>
    </source>
</evidence>
<evidence type="ECO:0000256" key="1">
    <source>
        <dbReference type="SAM" id="MobiDB-lite"/>
    </source>
</evidence>
<sequence length="100" mass="11290">HAHTHTHWERNKSPRTEAMLLENQEELKGWESGRDHVLYHPLPQIVVTCVCGSIRRGTMPQRVGGWARLIIEKPNGHDTNSSAEPSHALRRTPASRPSDA</sequence>
<dbReference type="InterPro" id="IPR036291">
    <property type="entry name" value="NAD(P)-bd_dom_sf"/>
</dbReference>
<name>A4Q906_LEIBR</name>
<dbReference type="SUPFAM" id="SSF51735">
    <property type="entry name" value="NAD(P)-binding Rossmann-fold domains"/>
    <property type="match status" value="1"/>
</dbReference>
<dbReference type="Gene3D" id="3.40.50.720">
    <property type="entry name" value="NAD(P)-binding Rossmann-like Domain"/>
    <property type="match status" value="1"/>
</dbReference>
<dbReference type="GO" id="GO:0016614">
    <property type="term" value="F:oxidoreductase activity, acting on CH-OH group of donors"/>
    <property type="evidence" value="ECO:0007669"/>
    <property type="project" value="InterPro"/>
</dbReference>
<proteinExistence type="evidence at transcript level"/>
<dbReference type="AlphaFoldDB" id="A4Q906"/>
<dbReference type="Pfam" id="PF00479">
    <property type="entry name" value="G6PD_N"/>
    <property type="match status" value="1"/>
</dbReference>
<dbReference type="EMBL" id="AM420310">
    <property type="protein sequence ID" value="CAM06596.1"/>
    <property type="molecule type" value="mRNA"/>
</dbReference>
<dbReference type="VEuPathDB" id="TriTrypDB:LbrM.20.0160"/>
<dbReference type="InterPro" id="IPR022674">
    <property type="entry name" value="G6P_DH_NAD-bd"/>
</dbReference>
<dbReference type="GO" id="GO:0050661">
    <property type="term" value="F:NADP binding"/>
    <property type="evidence" value="ECO:0007669"/>
    <property type="project" value="InterPro"/>
</dbReference>
<reference evidence="3" key="1">
    <citation type="submission" date="2006-12" db="EMBL/GenBank/DDBJ databases">
        <title>Differential gene expression during the life cycle of Leishmania (Viannia) braziliensis.</title>
        <authorList>
            <person name="Gamboa D.B."/>
            <person name="Van Eys G."/>
            <person name="Arevalo J."/>
            <person name="Dujardin J.C."/>
        </authorList>
    </citation>
    <scope>NUCLEOTIDE SEQUENCE</scope>
    <source>
        <strain evidence="3">MOM/PE/91/LC2043</strain>
    </source>
</reference>
<feature type="region of interest" description="Disordered" evidence="1">
    <location>
        <begin position="73"/>
        <end position="100"/>
    </location>
</feature>
<feature type="domain" description="Glucose-6-phosphate dehydrogenase NAD-binding" evidence="2">
    <location>
        <begin position="22"/>
        <end position="90"/>
    </location>
</feature>